<protein>
    <submittedName>
        <fullName evidence="2">Uncharacterized protein</fullName>
    </submittedName>
</protein>
<reference evidence="2" key="1">
    <citation type="journal article" date="2014" name="Int. J. Syst. Evol. Microbiol.">
        <title>Complete genome sequence of Corynebacterium casei LMG S-19264T (=DSM 44701T), isolated from a smear-ripened cheese.</title>
        <authorList>
            <consortium name="US DOE Joint Genome Institute (JGI-PGF)"/>
            <person name="Walter F."/>
            <person name="Albersmeier A."/>
            <person name="Kalinowski J."/>
            <person name="Ruckert C."/>
        </authorList>
    </citation>
    <scope>NUCLEOTIDE SEQUENCE</scope>
    <source>
        <strain evidence="2">CGMCC 1.10998</strain>
    </source>
</reference>
<dbReference type="AlphaFoldDB" id="A0A916UDX7"/>
<dbReference type="EMBL" id="BMED01000001">
    <property type="protein sequence ID" value="GGC67477.1"/>
    <property type="molecule type" value="Genomic_DNA"/>
</dbReference>
<dbReference type="Proteomes" id="UP000637423">
    <property type="component" value="Unassembled WGS sequence"/>
</dbReference>
<organism evidence="2 3">
    <name type="scientific">Undibacterium terreum</name>
    <dbReference type="NCBI Taxonomy" id="1224302"/>
    <lineage>
        <taxon>Bacteria</taxon>
        <taxon>Pseudomonadati</taxon>
        <taxon>Pseudomonadota</taxon>
        <taxon>Betaproteobacteria</taxon>
        <taxon>Burkholderiales</taxon>
        <taxon>Oxalobacteraceae</taxon>
        <taxon>Undibacterium</taxon>
    </lineage>
</organism>
<accession>A0A916UDX7</accession>
<reference evidence="2" key="2">
    <citation type="submission" date="2020-09" db="EMBL/GenBank/DDBJ databases">
        <authorList>
            <person name="Sun Q."/>
            <person name="Zhou Y."/>
        </authorList>
    </citation>
    <scope>NUCLEOTIDE SEQUENCE</scope>
    <source>
        <strain evidence="2">CGMCC 1.10998</strain>
    </source>
</reference>
<gene>
    <name evidence="2" type="ORF">GCM10011396_13100</name>
</gene>
<evidence type="ECO:0000313" key="3">
    <source>
        <dbReference type="Proteomes" id="UP000637423"/>
    </source>
</evidence>
<comment type="caution">
    <text evidence="2">The sequence shown here is derived from an EMBL/GenBank/DDBJ whole genome shotgun (WGS) entry which is preliminary data.</text>
</comment>
<sequence length="59" mass="6330">MNTETTPPAVKPGEQQVKAPAGESRQKKKHDEEALDEGLEESFPASDPVAVSISKTLPK</sequence>
<proteinExistence type="predicted"/>
<keyword evidence="3" id="KW-1185">Reference proteome</keyword>
<evidence type="ECO:0000313" key="2">
    <source>
        <dbReference type="EMBL" id="GGC67477.1"/>
    </source>
</evidence>
<feature type="region of interest" description="Disordered" evidence="1">
    <location>
        <begin position="1"/>
        <end position="59"/>
    </location>
</feature>
<dbReference type="RefSeq" id="WP_188565121.1">
    <property type="nucleotide sequence ID" value="NZ_BMED01000001.1"/>
</dbReference>
<name>A0A916UDX7_9BURK</name>
<evidence type="ECO:0000256" key="1">
    <source>
        <dbReference type="SAM" id="MobiDB-lite"/>
    </source>
</evidence>